<sequence>MVNTKINLKEIIRKEFQSNNILKNPSVLTESYVPEYLLFRENEVTEIARHFGRYARGIHPGHLLIHGPPSTGKTHAIKLVIKTYTEFVKENDINSKILYINCKDRTYYQTLITLLHNLGINFPERGLGIGEAIDALVTYLKNSEERPIFVFDEIDKLKKTYKDKEDPMNALIYRMSRLDEVIDKEGPLIVMISNKANILERIEHATIAKFIPRTLYFREYNSEELFEILRDRAEKALLPGSFDDESIRYLVELIKQNEKDLRWGFKILTEAALRTSEKLTKEIINEAMKSVERNILHTTINSLTNHQLVILWSIAFLEENKILPVTGEVYQTYKLVCEELGWRPRSMRHVMHYITPKIESIGLITSREKGLGRGKGRTLVFHLTENSHIILKTVEMVLSERLHRKFDPKEIPEILQITIQQRR</sequence>
<dbReference type="HAMAP" id="MF_01407">
    <property type="entry name" value="ORC1_type_DNA_replic_protein"/>
    <property type="match status" value="1"/>
</dbReference>
<dbReference type="SMART" id="SM01074">
    <property type="entry name" value="Cdc6_C"/>
    <property type="match status" value="1"/>
</dbReference>
<dbReference type="InterPro" id="IPR003959">
    <property type="entry name" value="ATPase_AAA_core"/>
</dbReference>
<keyword evidence="3 5" id="KW-0547">Nucleotide-binding</keyword>
<feature type="binding site" evidence="5">
    <location>
        <position position="232"/>
    </location>
    <ligand>
        <name>ATP</name>
        <dbReference type="ChEBI" id="CHEBI:30616"/>
    </ligand>
</feature>
<evidence type="ECO:0000256" key="2">
    <source>
        <dbReference type="ARBA" id="ARBA00022705"/>
    </source>
</evidence>
<dbReference type="NCBIfam" id="TIGR02928">
    <property type="entry name" value="orc1/cdc6 family replication initiation protein"/>
    <property type="match status" value="1"/>
</dbReference>
<evidence type="ECO:0000313" key="8">
    <source>
        <dbReference type="EMBL" id="USS40137.1"/>
    </source>
</evidence>
<evidence type="ECO:0000256" key="1">
    <source>
        <dbReference type="ARBA" id="ARBA00006184"/>
    </source>
</evidence>
<reference evidence="8" key="2">
    <citation type="submission" date="2022-06" db="EMBL/GenBank/DDBJ databases">
        <authorList>
            <person name="Park Y.-J."/>
        </authorList>
    </citation>
    <scope>NUCLEOTIDE SEQUENCE</scope>
    <source>
        <strain evidence="8">TY</strain>
    </source>
</reference>
<feature type="binding site" evidence="5">
    <location>
        <position position="220"/>
    </location>
    <ligand>
        <name>ATP</name>
        <dbReference type="ChEBI" id="CHEBI:30616"/>
    </ligand>
</feature>
<dbReference type="InterPro" id="IPR050311">
    <property type="entry name" value="ORC1/CDC6"/>
</dbReference>
<proteinExistence type="inferred from homology"/>
<dbReference type="InterPro" id="IPR027417">
    <property type="entry name" value="P-loop_NTPase"/>
</dbReference>
<dbReference type="InterPro" id="IPR036388">
    <property type="entry name" value="WH-like_DNA-bd_sf"/>
</dbReference>
<dbReference type="Pfam" id="PF09079">
    <property type="entry name" value="WHD_Cdc6"/>
    <property type="match status" value="1"/>
</dbReference>
<dbReference type="RefSeq" id="WP_253304094.1">
    <property type="nucleotide sequence ID" value="NZ_CP099582.1"/>
</dbReference>
<evidence type="ECO:0000259" key="7">
    <source>
        <dbReference type="SMART" id="SM01074"/>
    </source>
</evidence>
<dbReference type="InterPro" id="IPR003593">
    <property type="entry name" value="AAA+_ATPase"/>
</dbReference>
<dbReference type="InterPro" id="IPR055237">
    <property type="entry name" value="Cdc6_lid"/>
</dbReference>
<keyword evidence="9" id="KW-1185">Reference proteome</keyword>
<dbReference type="Gene3D" id="1.10.10.10">
    <property type="entry name" value="Winged helix-like DNA-binding domain superfamily/Winged helix DNA-binding domain"/>
    <property type="match status" value="1"/>
</dbReference>
<evidence type="ECO:0000313" key="9">
    <source>
        <dbReference type="Proteomes" id="UP001055732"/>
    </source>
</evidence>
<dbReference type="Pfam" id="PF00004">
    <property type="entry name" value="AAA"/>
    <property type="match status" value="1"/>
</dbReference>
<dbReference type="SUPFAM" id="SSF52540">
    <property type="entry name" value="P-loop containing nucleoside triphosphate hydrolases"/>
    <property type="match status" value="1"/>
</dbReference>
<dbReference type="InterPro" id="IPR014277">
    <property type="entry name" value="Orc1/Cdc6_arc"/>
</dbReference>
<dbReference type="Proteomes" id="UP001055732">
    <property type="component" value="Chromosome"/>
</dbReference>
<dbReference type="EMBL" id="CP099582">
    <property type="protein sequence ID" value="USS40137.1"/>
    <property type="molecule type" value="Genomic_DNA"/>
</dbReference>
<dbReference type="GO" id="GO:0016887">
    <property type="term" value="F:ATP hydrolysis activity"/>
    <property type="evidence" value="ECO:0007669"/>
    <property type="project" value="InterPro"/>
</dbReference>
<comment type="function">
    <text evidence="5">Involved in regulation of DNA replication.</text>
</comment>
<evidence type="ECO:0000259" key="6">
    <source>
        <dbReference type="SMART" id="SM00382"/>
    </source>
</evidence>
<keyword evidence="4 5" id="KW-0067">ATP-binding</keyword>
<dbReference type="Gene3D" id="3.40.50.300">
    <property type="entry name" value="P-loop containing nucleotide triphosphate hydrolases"/>
    <property type="match status" value="1"/>
</dbReference>
<dbReference type="Gene3D" id="1.10.8.60">
    <property type="match status" value="1"/>
</dbReference>
<dbReference type="Pfam" id="PF22703">
    <property type="entry name" value="Cdc6_lid"/>
    <property type="match status" value="1"/>
</dbReference>
<name>A0A9E7SNT5_THEAG</name>
<evidence type="ECO:0000256" key="4">
    <source>
        <dbReference type="ARBA" id="ARBA00022840"/>
    </source>
</evidence>
<dbReference type="PANTHER" id="PTHR10763:SF26">
    <property type="entry name" value="CELL DIVISION CONTROL PROTEIN 6 HOMOLOG"/>
    <property type="match status" value="1"/>
</dbReference>
<dbReference type="InterPro" id="IPR036390">
    <property type="entry name" value="WH_DNA-bd_sf"/>
</dbReference>
<organism evidence="8 9">
    <name type="scientific">Thermococcus aggregans</name>
    <dbReference type="NCBI Taxonomy" id="110163"/>
    <lineage>
        <taxon>Archaea</taxon>
        <taxon>Methanobacteriati</taxon>
        <taxon>Methanobacteriota</taxon>
        <taxon>Thermococci</taxon>
        <taxon>Thermococcales</taxon>
        <taxon>Thermococcaceae</taxon>
        <taxon>Thermococcus</taxon>
    </lineage>
</organism>
<dbReference type="KEGG" id="tagg:NF865_07300"/>
<dbReference type="SMART" id="SM00382">
    <property type="entry name" value="AAA"/>
    <property type="match status" value="1"/>
</dbReference>
<evidence type="ECO:0000256" key="3">
    <source>
        <dbReference type="ARBA" id="ARBA00022741"/>
    </source>
</evidence>
<dbReference type="AlphaFoldDB" id="A0A9E7SNT5"/>
<dbReference type="GO" id="GO:0006260">
    <property type="term" value="P:DNA replication"/>
    <property type="evidence" value="ECO:0007669"/>
    <property type="project" value="UniProtKB-UniRule"/>
</dbReference>
<evidence type="ECO:0000256" key="5">
    <source>
        <dbReference type="HAMAP-Rule" id="MF_01407"/>
    </source>
</evidence>
<dbReference type="GO" id="GO:0005524">
    <property type="term" value="F:ATP binding"/>
    <property type="evidence" value="ECO:0007669"/>
    <property type="project" value="UniProtKB-UniRule"/>
</dbReference>
<keyword evidence="2 5" id="KW-0235">DNA replication</keyword>
<dbReference type="InterPro" id="IPR015163">
    <property type="entry name" value="Cdc6_C"/>
</dbReference>
<gene>
    <name evidence="8" type="ORF">NF865_07300</name>
</gene>
<accession>A0A9E7SNT5</accession>
<comment type="similarity">
    <text evidence="1 5">Belongs to the CDC6/cdc18 family.</text>
</comment>
<protein>
    <recommendedName>
        <fullName evidence="5">ORC1-type DNA replication protein</fullName>
    </recommendedName>
</protein>
<feature type="binding site" evidence="5">
    <location>
        <begin position="71"/>
        <end position="75"/>
    </location>
    <ligand>
        <name>ATP</name>
        <dbReference type="ChEBI" id="CHEBI:30616"/>
    </ligand>
</feature>
<dbReference type="PANTHER" id="PTHR10763">
    <property type="entry name" value="CELL DIVISION CONTROL PROTEIN 6-RELATED"/>
    <property type="match status" value="1"/>
</dbReference>
<dbReference type="SUPFAM" id="SSF46785">
    <property type="entry name" value="Winged helix' DNA-binding domain"/>
    <property type="match status" value="1"/>
</dbReference>
<feature type="domain" description="Cdc6 C-terminal" evidence="7">
    <location>
        <begin position="311"/>
        <end position="394"/>
    </location>
</feature>
<reference evidence="8" key="1">
    <citation type="journal article" date="1998" name="Int. J. Syst. Bacteriol. 48 Pt">
        <title>Thermococcus guaymasensis sp. nov. and Thermococcus aggregans sp. nov., two novel thermophilic archaea isolated from the Guaymas Basin hydrothermal vent site.</title>
        <authorList>
            <person name="Canganella F."/>
            <person name="Jones W.J."/>
            <person name="Gambacorta A."/>
            <person name="Antranikian G."/>
        </authorList>
    </citation>
    <scope>NUCLEOTIDE SEQUENCE</scope>
    <source>
        <strain evidence="8">TY</strain>
    </source>
</reference>
<feature type="domain" description="AAA+ ATPase" evidence="6">
    <location>
        <begin position="59"/>
        <end position="221"/>
    </location>
</feature>